<feature type="signal peptide" evidence="2">
    <location>
        <begin position="1"/>
        <end position="19"/>
    </location>
</feature>
<feature type="chain" id="PRO_5045568045" description="Outer membrane protein with beta-barrel domain" evidence="2">
    <location>
        <begin position="20"/>
        <end position="473"/>
    </location>
</feature>
<accession>A0ABS7GLB8</accession>
<keyword evidence="1" id="KW-0175">Coiled coil</keyword>
<proteinExistence type="predicted"/>
<reference evidence="3 4" key="1">
    <citation type="submission" date="2021-08" db="EMBL/GenBank/DDBJ databases">
        <title>The genome sequence of Chitinophaga sp. B61.</title>
        <authorList>
            <person name="Zhang X."/>
        </authorList>
    </citation>
    <scope>NUCLEOTIDE SEQUENCE [LARGE SCALE GENOMIC DNA]</scope>
    <source>
        <strain evidence="3 4">B61</strain>
    </source>
</reference>
<dbReference type="RefSeq" id="WP_220252588.1">
    <property type="nucleotide sequence ID" value="NZ_JAICCF010000004.1"/>
</dbReference>
<evidence type="ECO:0000313" key="3">
    <source>
        <dbReference type="EMBL" id="MBW8687268.1"/>
    </source>
</evidence>
<comment type="caution">
    <text evidence="3">The sequence shown here is derived from an EMBL/GenBank/DDBJ whole genome shotgun (WGS) entry which is preliminary data.</text>
</comment>
<evidence type="ECO:0000256" key="2">
    <source>
        <dbReference type="SAM" id="SignalP"/>
    </source>
</evidence>
<evidence type="ECO:0008006" key="5">
    <source>
        <dbReference type="Google" id="ProtNLM"/>
    </source>
</evidence>
<name>A0ABS7GLB8_9BACT</name>
<evidence type="ECO:0000313" key="4">
    <source>
        <dbReference type="Proteomes" id="UP000812961"/>
    </source>
</evidence>
<dbReference type="Proteomes" id="UP000812961">
    <property type="component" value="Unassembled WGS sequence"/>
</dbReference>
<keyword evidence="4" id="KW-1185">Reference proteome</keyword>
<dbReference type="EMBL" id="JAICCF010000004">
    <property type="protein sequence ID" value="MBW8687268.1"/>
    <property type="molecule type" value="Genomic_DNA"/>
</dbReference>
<keyword evidence="2" id="KW-0732">Signal</keyword>
<protein>
    <recommendedName>
        <fullName evidence="5">Outer membrane protein with beta-barrel domain</fullName>
    </recommendedName>
</protein>
<feature type="coiled-coil region" evidence="1">
    <location>
        <begin position="279"/>
        <end position="306"/>
    </location>
</feature>
<gene>
    <name evidence="3" type="ORF">K1Y79_23220</name>
</gene>
<organism evidence="3 4">
    <name type="scientific">Chitinophaga rhizophila</name>
    <dbReference type="NCBI Taxonomy" id="2866212"/>
    <lineage>
        <taxon>Bacteria</taxon>
        <taxon>Pseudomonadati</taxon>
        <taxon>Bacteroidota</taxon>
        <taxon>Chitinophagia</taxon>
        <taxon>Chitinophagales</taxon>
        <taxon>Chitinophagaceae</taxon>
        <taxon>Chitinophaga</taxon>
    </lineage>
</organism>
<evidence type="ECO:0000256" key="1">
    <source>
        <dbReference type="SAM" id="Coils"/>
    </source>
</evidence>
<sequence length="473" mass="53543">MKQFYFIWLCIVPAFAVSAQGKLSPGANDSLLSPLPRKYLSSIEQKSAKVSACINGSTEKTLSVLLKQQEQLYRKVQRINPAQAERIFRSNLDSLTALKQALKMRKLQLPAGLKPFIPSLDTISSSLKFLEENKALLTQGGKQLQAAIGSVHSLQQSIQDATQIERYISEQKEVLKAQLSQFAGLSDDLKPLNKEVYYYTQQFNEYKSLIGDKKKAERKALEILSKSKPYQQFLQRHSQLASLFSMRDSNGEAQIDGLQTRSAVEETIRRQMGNSPQAKQAVSQLMDQAKQQFDQYKNKLPDLNSSADMPDFKPNPMKRKTFLRRLELGGNLQFRKTSQHFPSNTEVALQAAYKFNPKSSAGLGLAYTFGMGTGWEHIRFSHQSVGIRSFIDMKLKGSFFINGGAEANYISTIRNAEELKSWNRWKPSILLGLSKKYKINAKLKGNVQLLYDFMAKQQQPVQNPIIIRFGYTK</sequence>